<dbReference type="Gene3D" id="1.25.40.10">
    <property type="entry name" value="Tetratricopeptide repeat domain"/>
    <property type="match status" value="3"/>
</dbReference>
<dbReference type="PANTHER" id="PTHR12558:SF13">
    <property type="entry name" value="CELL DIVISION CYCLE PROTEIN 27 HOMOLOG"/>
    <property type="match status" value="1"/>
</dbReference>
<feature type="repeat" description="TPR" evidence="1">
    <location>
        <begin position="28"/>
        <end position="61"/>
    </location>
</feature>
<proteinExistence type="predicted"/>
<evidence type="ECO:0000313" key="3">
    <source>
        <dbReference type="Proteomes" id="UP001501410"/>
    </source>
</evidence>
<dbReference type="Pfam" id="PF13176">
    <property type="entry name" value="TPR_7"/>
    <property type="match status" value="1"/>
</dbReference>
<keyword evidence="1" id="KW-0802">TPR repeat</keyword>
<dbReference type="EMBL" id="BAABEZ010000002">
    <property type="protein sequence ID" value="GAA4450133.1"/>
    <property type="molecule type" value="Genomic_DNA"/>
</dbReference>
<dbReference type="SUPFAM" id="SSF48452">
    <property type="entry name" value="TPR-like"/>
    <property type="match status" value="3"/>
</dbReference>
<dbReference type="Proteomes" id="UP001501410">
    <property type="component" value="Unassembled WGS sequence"/>
</dbReference>
<gene>
    <name evidence="2" type="ORF">GCM10023092_05560</name>
</gene>
<sequence>MTTSFRLPGICFGLLLCLTLYFVPEVSAQSKYEDARAYLDSRDYQRALGLYKELYTAQPGNPEIFSEYLLVLTELKDYKTAEQIASDALKRNQNDPLNMVLLGNIYLAQKKDKKALDLFERALSYINGDDVLTQQIASAFRNAGNTAWTIRTYERAIELTQSPGLYSAPLAKLYSQQGETAKAVEMVLRGAVNMPHMGGDESTESALLEIVGSDPDKQKIAQKSIIRMINAQPDNYQYTNLLIWIFSLQNSWDQALVQVTALEKRNSEKGRLLLEFAANAAAHQQYGVAARAYEALIAYGPNNPLYIYAQEQMLQMSLSQIENDPDPKQEAIKALSATFKTYFEAHPEAYAKPLVKDYARLEAQFNGSPASGAELLKKAIAMPAAGKAFIAECKLQLGDYYIITGQLWEAALLYAQVDKAFKQDALGEEARFRNAKLSYYQNDFEQAQGQLSVLKASTSELIANDAMALSLLITENVPADSNMLPLQRFAYADLLVFQNRDDEANRLLDSITTAFPKTSLADDILMLRAQLSLRHHRFAEAQDFLKQIIERYGKDVLADDAMFRIAEIDRKYLNKTDDARRYYEQLIIDYPGSSYVQQARKTLQDMGAQP</sequence>
<organism evidence="2 3">
    <name type="scientific">Rurimicrobium arvi</name>
    <dbReference type="NCBI Taxonomy" id="2049916"/>
    <lineage>
        <taxon>Bacteria</taxon>
        <taxon>Pseudomonadati</taxon>
        <taxon>Bacteroidota</taxon>
        <taxon>Chitinophagia</taxon>
        <taxon>Chitinophagales</taxon>
        <taxon>Chitinophagaceae</taxon>
        <taxon>Rurimicrobium</taxon>
    </lineage>
</organism>
<comment type="caution">
    <text evidence="2">The sequence shown here is derived from an EMBL/GenBank/DDBJ whole genome shotgun (WGS) entry which is preliminary data.</text>
</comment>
<dbReference type="RefSeq" id="WP_344822459.1">
    <property type="nucleotide sequence ID" value="NZ_BAABEZ010000002.1"/>
</dbReference>
<keyword evidence="3" id="KW-1185">Reference proteome</keyword>
<evidence type="ECO:0000256" key="1">
    <source>
        <dbReference type="PROSITE-ProRule" id="PRU00339"/>
    </source>
</evidence>
<dbReference type="PROSITE" id="PS50005">
    <property type="entry name" value="TPR"/>
    <property type="match status" value="2"/>
</dbReference>
<name>A0ABP8MIR1_9BACT</name>
<dbReference type="Pfam" id="PF13174">
    <property type="entry name" value="TPR_6"/>
    <property type="match status" value="1"/>
</dbReference>
<dbReference type="PANTHER" id="PTHR12558">
    <property type="entry name" value="CELL DIVISION CYCLE 16,23,27"/>
    <property type="match status" value="1"/>
</dbReference>
<dbReference type="Pfam" id="PF14559">
    <property type="entry name" value="TPR_19"/>
    <property type="match status" value="1"/>
</dbReference>
<evidence type="ECO:0000313" key="2">
    <source>
        <dbReference type="EMBL" id="GAA4450133.1"/>
    </source>
</evidence>
<dbReference type="SMART" id="SM00028">
    <property type="entry name" value="TPR"/>
    <property type="match status" value="4"/>
</dbReference>
<feature type="repeat" description="TPR" evidence="1">
    <location>
        <begin position="96"/>
        <end position="129"/>
    </location>
</feature>
<protein>
    <submittedName>
        <fullName evidence="2">Tetratricopeptide repeat protein</fullName>
    </submittedName>
</protein>
<reference evidence="3" key="1">
    <citation type="journal article" date="2019" name="Int. J. Syst. Evol. Microbiol.">
        <title>The Global Catalogue of Microorganisms (GCM) 10K type strain sequencing project: providing services to taxonomists for standard genome sequencing and annotation.</title>
        <authorList>
            <consortium name="The Broad Institute Genomics Platform"/>
            <consortium name="The Broad Institute Genome Sequencing Center for Infectious Disease"/>
            <person name="Wu L."/>
            <person name="Ma J."/>
        </authorList>
    </citation>
    <scope>NUCLEOTIDE SEQUENCE [LARGE SCALE GENOMIC DNA]</scope>
    <source>
        <strain evidence="3">JCM 31921</strain>
    </source>
</reference>
<dbReference type="InterPro" id="IPR011990">
    <property type="entry name" value="TPR-like_helical_dom_sf"/>
</dbReference>
<dbReference type="InterPro" id="IPR019734">
    <property type="entry name" value="TPR_rpt"/>
</dbReference>
<accession>A0ABP8MIR1</accession>